<protein>
    <submittedName>
        <fullName evidence="4">CDK5 and ABL1 enzyme substrate 2-like isoform X1</fullName>
    </submittedName>
</protein>
<dbReference type="GeneID" id="106463832"/>
<dbReference type="InterPro" id="IPR012388">
    <property type="entry name" value="CABLES1/2"/>
</dbReference>
<dbReference type="InterPro" id="IPR036915">
    <property type="entry name" value="Cyclin-like_sf"/>
</dbReference>
<dbReference type="Gene3D" id="1.10.472.10">
    <property type="entry name" value="Cyclin-like"/>
    <property type="match status" value="1"/>
</dbReference>
<name>A0ABM1BCR7_LIMPO</name>
<gene>
    <name evidence="4" type="primary">LOC106463832</name>
</gene>
<dbReference type="PANTHER" id="PTHR22896">
    <property type="entry name" value="CDK5 AND ABL1 ENZYME SUBSTRATE 1"/>
    <property type="match status" value="1"/>
</dbReference>
<dbReference type="PANTHER" id="PTHR22896:SF0">
    <property type="entry name" value="CYCLIN N-TERMINAL DOMAIN-CONTAINING PROTEIN"/>
    <property type="match status" value="1"/>
</dbReference>
<dbReference type="Proteomes" id="UP000694941">
    <property type="component" value="Unplaced"/>
</dbReference>
<evidence type="ECO:0000313" key="4">
    <source>
        <dbReference type="RefSeq" id="XP_013779364.1"/>
    </source>
</evidence>
<feature type="region of interest" description="Disordered" evidence="1">
    <location>
        <begin position="94"/>
        <end position="147"/>
    </location>
</feature>
<dbReference type="Pfam" id="PF00134">
    <property type="entry name" value="Cyclin_N"/>
    <property type="match status" value="1"/>
</dbReference>
<reference evidence="4" key="1">
    <citation type="submission" date="2025-08" db="UniProtKB">
        <authorList>
            <consortium name="RefSeq"/>
        </authorList>
    </citation>
    <scope>IDENTIFICATION</scope>
    <source>
        <tissue evidence="4">Muscle</tissue>
    </source>
</reference>
<dbReference type="SUPFAM" id="SSF47954">
    <property type="entry name" value="Cyclin-like"/>
    <property type="match status" value="1"/>
</dbReference>
<organism evidence="3 4">
    <name type="scientific">Limulus polyphemus</name>
    <name type="common">Atlantic horseshoe crab</name>
    <dbReference type="NCBI Taxonomy" id="6850"/>
    <lineage>
        <taxon>Eukaryota</taxon>
        <taxon>Metazoa</taxon>
        <taxon>Ecdysozoa</taxon>
        <taxon>Arthropoda</taxon>
        <taxon>Chelicerata</taxon>
        <taxon>Merostomata</taxon>
        <taxon>Xiphosura</taxon>
        <taxon>Limulidae</taxon>
        <taxon>Limulus</taxon>
    </lineage>
</organism>
<feature type="domain" description="Cyclin N-terminal" evidence="2">
    <location>
        <begin position="457"/>
        <end position="538"/>
    </location>
</feature>
<feature type="region of interest" description="Disordered" evidence="1">
    <location>
        <begin position="167"/>
        <end position="207"/>
    </location>
</feature>
<sequence length="556" mass="63147">MATVLKRQRSRRRVAALTFLSNISLDGTHRDTRLGIFNLSFQPYQMNNESNTNTPKEEVKENVNNTISHASNGIETNCQCDCETATERQEYRQANRDVATEHQSINSTKHDEGKFPTATTTTTTSTRSLSSSSVISHNSKENEKTAGTIAEIRTRIASFSQRKKQLIHRLSSQEQHKIVASESSESIGGDINHSRNTSSSLSDSSGSGLEIRYLRNSKGQQIKDERVVLVSAQKVPIVIFSSLPFNRRASQWNTRGDSKQDGGRRRQISGNRQLSVINDSLEQLDLLRLMGFERPEDGQDISFSHLLTPSHYYLQRRSKSQDTEQCGHSNFQFHFNRCYSYDPSLSTGACPHPSSPGVTSDKKMEYIYGLSSYSDLTKLPYNPHLLDDPELVTGKHSTVLTFPSYITSVIDYVKPSDLKKELNEKFRERFPLIQLTLSKLRSLKREMYKIARQECGIDLLTVAQSYVYFEKLILKMLVSKHNRKLCVGACLLLSAKLNDVKGADLKTLLEKIECGFRLNHKDLLNAEFGVLVAMEFSLHLPTWEIFPHYQRLLYES</sequence>
<feature type="compositionally biased region" description="Low complexity" evidence="1">
    <location>
        <begin position="198"/>
        <end position="207"/>
    </location>
</feature>
<dbReference type="RefSeq" id="XP_013779364.1">
    <property type="nucleotide sequence ID" value="XM_013923910.2"/>
</dbReference>
<dbReference type="PIRSF" id="PIRSF025798">
    <property type="entry name" value="Cables"/>
    <property type="match status" value="1"/>
</dbReference>
<dbReference type="CDD" id="cd20556">
    <property type="entry name" value="CYCLIN_CABLES"/>
    <property type="match status" value="1"/>
</dbReference>
<evidence type="ECO:0000313" key="3">
    <source>
        <dbReference type="Proteomes" id="UP000694941"/>
    </source>
</evidence>
<evidence type="ECO:0000256" key="1">
    <source>
        <dbReference type="SAM" id="MobiDB-lite"/>
    </source>
</evidence>
<dbReference type="InterPro" id="IPR006671">
    <property type="entry name" value="Cyclin_N"/>
</dbReference>
<evidence type="ECO:0000259" key="2">
    <source>
        <dbReference type="Pfam" id="PF00134"/>
    </source>
</evidence>
<accession>A0ABM1BCR7</accession>
<feature type="compositionally biased region" description="Low complexity" evidence="1">
    <location>
        <begin position="117"/>
        <end position="137"/>
    </location>
</feature>
<proteinExistence type="predicted"/>
<keyword evidence="3" id="KW-1185">Reference proteome</keyword>